<dbReference type="InterPro" id="IPR003313">
    <property type="entry name" value="AraC-bd"/>
</dbReference>
<dbReference type="PANTHER" id="PTHR46796">
    <property type="entry name" value="HTH-TYPE TRANSCRIPTIONAL ACTIVATOR RHAS-RELATED"/>
    <property type="match status" value="1"/>
</dbReference>
<dbReference type="Pfam" id="PF02311">
    <property type="entry name" value="AraC_binding"/>
    <property type="match status" value="1"/>
</dbReference>
<evidence type="ECO:0000313" key="7">
    <source>
        <dbReference type="Proteomes" id="UP001143304"/>
    </source>
</evidence>
<evidence type="ECO:0000256" key="1">
    <source>
        <dbReference type="ARBA" id="ARBA00023015"/>
    </source>
</evidence>
<dbReference type="InterPro" id="IPR018060">
    <property type="entry name" value="HTH_AraC"/>
</dbReference>
<dbReference type="InterPro" id="IPR050204">
    <property type="entry name" value="AraC_XylS_family_regulators"/>
</dbReference>
<gene>
    <name evidence="6" type="ORF">EYC82_03725</name>
</gene>
<dbReference type="SUPFAM" id="SSF46689">
    <property type="entry name" value="Homeodomain-like"/>
    <property type="match status" value="2"/>
</dbReference>
<dbReference type="EMBL" id="SHNO01000001">
    <property type="protein sequence ID" value="MCX2976459.1"/>
    <property type="molecule type" value="Genomic_DNA"/>
</dbReference>
<feature type="domain" description="HTH araC/xylS-type" evidence="5">
    <location>
        <begin position="268"/>
        <end position="366"/>
    </location>
</feature>
<dbReference type="SMART" id="SM00342">
    <property type="entry name" value="HTH_ARAC"/>
    <property type="match status" value="1"/>
</dbReference>
<dbReference type="PROSITE" id="PS01124">
    <property type="entry name" value="HTH_ARAC_FAMILY_2"/>
    <property type="match status" value="1"/>
</dbReference>
<keyword evidence="3" id="KW-0010">Activator</keyword>
<accession>A0ABT3T2X4</accession>
<dbReference type="SUPFAM" id="SSF51215">
    <property type="entry name" value="Regulatory protein AraC"/>
    <property type="match status" value="1"/>
</dbReference>
<keyword evidence="4" id="KW-0804">Transcription</keyword>
<reference evidence="6" key="1">
    <citation type="submission" date="2019-02" db="EMBL/GenBank/DDBJ databases">
        <authorList>
            <person name="Li S.-H."/>
        </authorList>
    </citation>
    <scope>NUCLEOTIDE SEQUENCE</scope>
    <source>
        <strain evidence="6">IMCC11814</strain>
    </source>
</reference>
<proteinExistence type="predicted"/>
<evidence type="ECO:0000256" key="2">
    <source>
        <dbReference type="ARBA" id="ARBA00023125"/>
    </source>
</evidence>
<dbReference type="Pfam" id="PF12833">
    <property type="entry name" value="HTH_18"/>
    <property type="match status" value="1"/>
</dbReference>
<keyword evidence="1" id="KW-0805">Transcription regulation</keyword>
<keyword evidence="2" id="KW-0238">DNA-binding</keyword>
<keyword evidence="7" id="KW-1185">Reference proteome</keyword>
<dbReference type="Gene3D" id="2.60.120.280">
    <property type="entry name" value="Regulatory protein AraC"/>
    <property type="match status" value="1"/>
</dbReference>
<dbReference type="InterPro" id="IPR018062">
    <property type="entry name" value="HTH_AraC-typ_CS"/>
</dbReference>
<dbReference type="InterPro" id="IPR009057">
    <property type="entry name" value="Homeodomain-like_sf"/>
</dbReference>
<evidence type="ECO:0000256" key="3">
    <source>
        <dbReference type="ARBA" id="ARBA00023159"/>
    </source>
</evidence>
<organism evidence="6 7">
    <name type="scientific">Candidatus Marimicrobium litorale</name>
    <dbReference type="NCBI Taxonomy" id="2518991"/>
    <lineage>
        <taxon>Bacteria</taxon>
        <taxon>Pseudomonadati</taxon>
        <taxon>Pseudomonadota</taxon>
        <taxon>Gammaproteobacteria</taxon>
        <taxon>Cellvibrionales</taxon>
        <taxon>Halieaceae</taxon>
        <taxon>Marimicrobium</taxon>
    </lineage>
</organism>
<comment type="caution">
    <text evidence="6">The sequence shown here is derived from an EMBL/GenBank/DDBJ whole genome shotgun (WGS) entry which is preliminary data.</text>
</comment>
<dbReference type="Gene3D" id="1.10.10.60">
    <property type="entry name" value="Homeodomain-like"/>
    <property type="match status" value="2"/>
</dbReference>
<evidence type="ECO:0000259" key="5">
    <source>
        <dbReference type="PROSITE" id="PS01124"/>
    </source>
</evidence>
<dbReference type="Proteomes" id="UP001143304">
    <property type="component" value="Unassembled WGS sequence"/>
</dbReference>
<dbReference type="InterPro" id="IPR037923">
    <property type="entry name" value="HTH-like"/>
</dbReference>
<dbReference type="PROSITE" id="PS00041">
    <property type="entry name" value="HTH_ARAC_FAMILY_1"/>
    <property type="match status" value="1"/>
</dbReference>
<sequence>MTDSADISTIQLAARAFYAWFHGRQPEPAGVLAIQAFLGTPIDTDELNRLGERLQQNQAFLEAQRPLVEKWQRRMSSPTGISDEDAATLIEELFSGFDHALLYERNIRASSTLVHRGQVNSVHARVEEMPCWTLHLNLAGGGIFLSENMERRTAPGDMMLMRPDARYHYGLHPLEEDWQHLWALFQPRPHWSELTAWKELDQGILLLALPEGEARLKVERLFRELIDIGQSGSIEQSNLQHNKLEEILIRARVALGDQESKPVDSRIRHACEYMQSRLEQKFTLEEVASDCNLSISRFAHLFAEQMGLGPKAWINDIRLQKARKLLLTTDEKISRIGSLVGYEDPAHFTRYFSKNMGCSPRHFRRSFSKDT</sequence>
<evidence type="ECO:0000313" key="6">
    <source>
        <dbReference type="EMBL" id="MCX2976459.1"/>
    </source>
</evidence>
<name>A0ABT3T2X4_9GAMM</name>
<evidence type="ECO:0000256" key="4">
    <source>
        <dbReference type="ARBA" id="ARBA00023163"/>
    </source>
</evidence>
<protein>
    <submittedName>
        <fullName evidence="6">Helix-turn-helix domain-containing protein</fullName>
    </submittedName>
</protein>
<dbReference type="RefSeq" id="WP_279248210.1">
    <property type="nucleotide sequence ID" value="NZ_SHNO01000001.1"/>
</dbReference>